<gene>
    <name evidence="1" type="ORF">pSCL2.3.73.8c</name>
</gene>
<reference evidence="1" key="1">
    <citation type="submission" date="2003-09" db="EMBL/GenBank/DDBJ databases">
        <title>Characterization of pSCL2, a giant linear plasmid in Streptomyces clavuligerus.</title>
        <authorList>
            <person name="Wu W."/>
            <person name="Roy K.L."/>
        </authorList>
    </citation>
    <scope>NUCLEOTIDE SEQUENCE</scope>
    <source>
        <plasmid evidence="1">pSCL2</plasmid>
    </source>
</reference>
<accession>B5GR15</accession>
<accession>Q6TMU3</accession>
<geneLocation type="plasmid" evidence="1">
    <name>pSCL2</name>
</geneLocation>
<sequence>MESPVTFEHLFVGARRFAHVALEAHAQGEQEVFLLEAGVSVERLAKAALVRVHPTLLTEVKGNDDMLLHFAGATTTVPRRFHTIGASTAVGRLRKMDILPRSDEFDGLIELRNGVAHLGTSNAEDYLGTFVETVCTLLDHTGQDRTAFWEAWSDLVQVTLDDRSDRVHKAVQLRVNQARYRFRARFADLPEDAVDGVVQAVGEKGLIVVGVGRTGAVFRTLSKCPACEAEAAALFLEAPADSLLFEMELTAAGLRCGLCGFHLTGEQEIKAVGLPSRVRYAVEDLTRVMHDSTLTATDAVLLGSLPVAQPTNWRDSW</sequence>
<protein>
    <submittedName>
        <fullName evidence="1">Uncharacterized protein</fullName>
    </submittedName>
</protein>
<keyword evidence="1" id="KW-0614">Plasmid</keyword>
<dbReference type="EMBL" id="AY392413">
    <property type="protein sequence ID" value="AAQ93530.1"/>
    <property type="molecule type" value="Genomic_DNA"/>
</dbReference>
<dbReference type="RefSeq" id="WP_003954230.1">
    <property type="nucleotide sequence ID" value="NZ_CM001017.1"/>
</dbReference>
<dbReference type="AlphaFoldDB" id="Q6TMU3"/>
<organism evidence="1">
    <name type="scientific">Streptomyces clavuligerus</name>
    <dbReference type="NCBI Taxonomy" id="1901"/>
    <lineage>
        <taxon>Bacteria</taxon>
        <taxon>Bacillati</taxon>
        <taxon>Actinomycetota</taxon>
        <taxon>Actinomycetes</taxon>
        <taxon>Kitasatosporales</taxon>
        <taxon>Streptomycetaceae</taxon>
        <taxon>Streptomyces</taxon>
    </lineage>
</organism>
<name>Q6TMU3_STRCL</name>
<evidence type="ECO:0000313" key="1">
    <source>
        <dbReference type="EMBL" id="AAQ93530.1"/>
    </source>
</evidence>
<proteinExistence type="predicted"/>